<dbReference type="Gene3D" id="3.30.1840.10">
    <property type="entry name" value="Polyphosphate kinase middle domain"/>
    <property type="match status" value="1"/>
</dbReference>
<dbReference type="GO" id="GO:0009358">
    <property type="term" value="C:polyphosphate kinase complex"/>
    <property type="evidence" value="ECO:0007669"/>
    <property type="project" value="InterPro"/>
</dbReference>
<dbReference type="SUPFAM" id="SSF143724">
    <property type="entry name" value="PHP14-like"/>
    <property type="match status" value="1"/>
</dbReference>
<dbReference type="InterPro" id="IPR036832">
    <property type="entry name" value="PPK_N_dom_sf"/>
</dbReference>
<dbReference type="Pfam" id="PF17941">
    <property type="entry name" value="PP_kinase_C_1"/>
    <property type="match status" value="1"/>
</dbReference>
<feature type="compositionally biased region" description="Low complexity" evidence="8">
    <location>
        <begin position="7"/>
        <end position="33"/>
    </location>
</feature>
<evidence type="ECO:0000256" key="7">
    <source>
        <dbReference type="RuleBase" id="RU003800"/>
    </source>
</evidence>
<comment type="similarity">
    <text evidence="6 7">Belongs to the polyphosphate kinase 1 (PPK1) family.</text>
</comment>
<dbReference type="InterPro" id="IPR025198">
    <property type="entry name" value="PPK_N_dom"/>
</dbReference>
<evidence type="ECO:0000256" key="2">
    <source>
        <dbReference type="ARBA" id="ARBA00022679"/>
    </source>
</evidence>
<dbReference type="HOGENOM" id="CLU_009678_5_0_5"/>
<dbReference type="InterPro" id="IPR041108">
    <property type="entry name" value="PP_kinase_C_1"/>
</dbReference>
<name>I3TQW7_TISMK</name>
<feature type="binding site" evidence="6">
    <location>
        <position position="140"/>
    </location>
    <ligand>
        <name>ATP</name>
        <dbReference type="ChEBI" id="CHEBI:30616"/>
    </ligand>
</feature>
<dbReference type="STRING" id="1110502.TMO_3317"/>
<evidence type="ECO:0000256" key="8">
    <source>
        <dbReference type="SAM" id="MobiDB-lite"/>
    </source>
</evidence>
<dbReference type="InterPro" id="IPR003414">
    <property type="entry name" value="PP_kinase"/>
</dbReference>
<evidence type="ECO:0000256" key="6">
    <source>
        <dbReference type="HAMAP-Rule" id="MF_00347"/>
    </source>
</evidence>
<feature type="binding site" evidence="6">
    <location>
        <position position="680"/>
    </location>
    <ligand>
        <name>ATP</name>
        <dbReference type="ChEBI" id="CHEBI:30616"/>
    </ligand>
</feature>
<organism evidence="13 14">
    <name type="scientific">Tistrella mobilis (strain KA081020-065)</name>
    <dbReference type="NCBI Taxonomy" id="1110502"/>
    <lineage>
        <taxon>Bacteria</taxon>
        <taxon>Pseudomonadati</taxon>
        <taxon>Pseudomonadota</taxon>
        <taxon>Alphaproteobacteria</taxon>
        <taxon>Geminicoccales</taxon>
        <taxon>Geminicoccaceae</taxon>
        <taxon>Tistrella</taxon>
    </lineage>
</organism>
<evidence type="ECO:0000259" key="11">
    <source>
        <dbReference type="Pfam" id="PF13090"/>
    </source>
</evidence>
<dbReference type="HAMAP" id="MF_00347">
    <property type="entry name" value="Polyphosphate_kinase"/>
    <property type="match status" value="1"/>
</dbReference>
<dbReference type="Gene3D" id="1.20.58.310">
    <property type="entry name" value="Polyphosphate kinase N-terminal domain"/>
    <property type="match status" value="1"/>
</dbReference>
<feature type="binding site" evidence="6">
    <location>
        <position position="556"/>
    </location>
    <ligand>
        <name>ATP</name>
        <dbReference type="ChEBI" id="CHEBI:30616"/>
    </ligand>
</feature>
<dbReference type="Pfam" id="PF02503">
    <property type="entry name" value="PP_kinase"/>
    <property type="match status" value="1"/>
</dbReference>
<evidence type="ECO:0000259" key="12">
    <source>
        <dbReference type="Pfam" id="PF17941"/>
    </source>
</evidence>
<keyword evidence="14" id="KW-1185">Reference proteome</keyword>
<evidence type="ECO:0000256" key="5">
    <source>
        <dbReference type="ARBA" id="ARBA00022840"/>
    </source>
</evidence>
<comment type="catalytic activity">
    <reaction evidence="6 7">
        <text>[phosphate](n) + ATP = [phosphate](n+1) + ADP</text>
        <dbReference type="Rhea" id="RHEA:19573"/>
        <dbReference type="Rhea" id="RHEA-COMP:9859"/>
        <dbReference type="Rhea" id="RHEA-COMP:14280"/>
        <dbReference type="ChEBI" id="CHEBI:16838"/>
        <dbReference type="ChEBI" id="CHEBI:30616"/>
        <dbReference type="ChEBI" id="CHEBI:456216"/>
        <dbReference type="EC" id="2.7.4.1"/>
    </reaction>
</comment>
<dbReference type="NCBIfam" id="NF003917">
    <property type="entry name" value="PRK05443.1-1"/>
    <property type="match status" value="1"/>
</dbReference>
<dbReference type="Pfam" id="PF13089">
    <property type="entry name" value="PP_kinase_N"/>
    <property type="match status" value="1"/>
</dbReference>
<evidence type="ECO:0000313" key="14">
    <source>
        <dbReference type="Proteomes" id="UP000005258"/>
    </source>
</evidence>
<feature type="domain" description="Polyphosphate kinase C-terminal" evidence="11">
    <location>
        <begin position="592"/>
        <end position="758"/>
    </location>
</feature>
<dbReference type="KEGG" id="tmo:TMO_3317"/>
<dbReference type="Gene3D" id="3.30.870.10">
    <property type="entry name" value="Endonuclease Chain A"/>
    <property type="match status" value="2"/>
</dbReference>
<sequence>MPTTPRAAQPATETDAAAAPAVETAAEAGTSTTFSEAAAAEAAAAAGAASVVPSSAESAAEVEARAVAAATVAVEPVAAPAPAASRPARGQRRIDITSPQRFINRELSWLAFNNRVLEESWNTRHPLLERVRFLSISANNLDEFYMVRVAGLWSQVEMGIELIGQDGLTPAQQLRQIRQRTHDTMREQQRSVRMLRRELKEQGIRVVSPSELTKKERVWLDEHFRNQIFPVLTPLAVDPAHPFPFIPNGGLALVLELRRKADGTMMNALVRLPAQVGRFVRLPETDEVRMIGIEDTILLLIDGLFPGYDVIASGEFRVLRDSDLEIEEEAEDLVRLFESALKRRRRGSVIHLEIDDEMPEGLRNFVSAQLGVKSPDMVVVTAMPGMADIRQLIIDDRPDLKFQSFNSRFPERIREHGGDCFAAIRQKDMIVHHPYESFDVVVQFLRQAAMDPNVVAIKQTLYRTSNDSPIVKALVAAAEAGKSVTALVELKARFDEEANIRWARDLERAGVQVVYGFISLKTHAKLSLVVRREGEGLTTYVHFGTGNYHPITAKIYTDLSFFTDDPALCRDAAYLFNYLTGYAEPSHFEKIAVSPRGVRLRLLEHIDGEITNAQAGRPAAIWAKMNSLVDPLIIDALYRASQAGVEIDLIIRGICCLRPGVPGLSERIRVKSIVGRFLEHSRIVCFGNGQALPSPQAKLFISSADWMPRNFDRRVETLVPIENPTVHQQVLDQIMVANLKDTLQSWTLGPDGVYKRMAPVGEGFSAHTYFMTNPSLSGRGKALRKRGEVPHLSLT</sequence>
<gene>
    <name evidence="6" type="primary">ppk</name>
    <name evidence="13" type="ordered locus">TMO_3317</name>
</gene>
<keyword evidence="5 6" id="KW-0067">ATP-binding</keyword>
<accession>I3TQW7</accession>
<feature type="region of interest" description="Disordered" evidence="8">
    <location>
        <begin position="1"/>
        <end position="33"/>
    </location>
</feature>
<dbReference type="RefSeq" id="WP_014746832.1">
    <property type="nucleotide sequence ID" value="NC_017956.1"/>
</dbReference>
<dbReference type="CDD" id="cd09165">
    <property type="entry name" value="PLDc_PaPPK1_C1_like"/>
    <property type="match status" value="1"/>
</dbReference>
<dbReference type="SUPFAM" id="SSF56024">
    <property type="entry name" value="Phospholipase D/nuclease"/>
    <property type="match status" value="2"/>
</dbReference>
<evidence type="ECO:0000256" key="4">
    <source>
        <dbReference type="ARBA" id="ARBA00022777"/>
    </source>
</evidence>
<dbReference type="GO" id="GO:0008976">
    <property type="term" value="F:polyphosphate kinase activity"/>
    <property type="evidence" value="ECO:0007669"/>
    <property type="project" value="UniProtKB-UniRule"/>
</dbReference>
<keyword evidence="1 6" id="KW-0597">Phosphoprotein</keyword>
<dbReference type="CDD" id="cd09168">
    <property type="entry name" value="PLDc_PaPPK1_C2_like"/>
    <property type="match status" value="1"/>
</dbReference>
<dbReference type="Pfam" id="PF13090">
    <property type="entry name" value="PP_kinase_C"/>
    <property type="match status" value="1"/>
</dbReference>
<evidence type="ECO:0000259" key="9">
    <source>
        <dbReference type="Pfam" id="PF02503"/>
    </source>
</evidence>
<comment type="function">
    <text evidence="6 7">Catalyzes the reversible transfer of the terminal phosphate of ATP to form a long-chain polyphosphate (polyP).</text>
</comment>
<comment type="cofactor">
    <cofactor evidence="6">
        <name>Mg(2+)</name>
        <dbReference type="ChEBI" id="CHEBI:18420"/>
    </cofactor>
</comment>
<dbReference type="PATRIC" id="fig|1110502.3.peg.3400"/>
<proteinExistence type="inferred from homology"/>
<evidence type="ECO:0000256" key="1">
    <source>
        <dbReference type="ARBA" id="ARBA00022553"/>
    </source>
</evidence>
<feature type="domain" description="Polyphosphate kinase N-terminal" evidence="10">
    <location>
        <begin position="102"/>
        <end position="206"/>
    </location>
</feature>
<protein>
    <recommendedName>
        <fullName evidence="6 7">Polyphosphate kinase</fullName>
        <ecNumber evidence="6 7">2.7.4.1</ecNumber>
    </recommendedName>
    <alternativeName>
        <fullName evidence="6">ATP-polyphosphate phosphotransferase</fullName>
    </alternativeName>
    <alternativeName>
        <fullName evidence="6">Polyphosphoric acid kinase</fullName>
    </alternativeName>
</protein>
<dbReference type="eggNOG" id="COG0855">
    <property type="taxonomic scope" value="Bacteria"/>
</dbReference>
<comment type="PTM">
    <text evidence="6 7">An intermediate of this reaction is the autophosphorylated ppk in which a phosphate is covalently linked to a histidine residue through a N-P bond.</text>
</comment>
<keyword evidence="2 6" id="KW-0808">Transferase</keyword>
<feature type="binding site" evidence="6">
    <location>
        <position position="463"/>
    </location>
    <ligand>
        <name>Mg(2+)</name>
        <dbReference type="ChEBI" id="CHEBI:18420"/>
    </ligand>
</feature>
<reference evidence="13 14" key="1">
    <citation type="journal article" date="2012" name="J. Am. Chem. Soc.">
        <title>Bacterial biosynthesis and maturation of the didemnin anti-cancer agents.</title>
        <authorList>
            <person name="Xu Y."/>
            <person name="Kersten R.D."/>
            <person name="Nam S.J."/>
            <person name="Lu L."/>
            <person name="Al-Suwailem A.M."/>
            <person name="Zheng H."/>
            <person name="Fenical W."/>
            <person name="Dorrestein P.C."/>
            <person name="Moore B.S."/>
            <person name="Qian P.Y."/>
        </authorList>
    </citation>
    <scope>NUCLEOTIDE SEQUENCE [LARGE SCALE GENOMIC DNA]</scope>
    <source>
        <strain evidence="13 14">KA081020-065</strain>
    </source>
</reference>
<dbReference type="AlphaFoldDB" id="I3TQW7"/>
<feature type="domain" description="Polyphosphate kinase middle" evidence="9">
    <location>
        <begin position="216"/>
        <end position="391"/>
    </location>
</feature>
<keyword evidence="3 6" id="KW-0547">Nucleotide-binding</keyword>
<dbReference type="GO" id="GO:0046872">
    <property type="term" value="F:metal ion binding"/>
    <property type="evidence" value="ECO:0007669"/>
    <property type="project" value="UniProtKB-KW"/>
</dbReference>
<dbReference type="NCBIfam" id="TIGR03705">
    <property type="entry name" value="poly_P_kin"/>
    <property type="match status" value="1"/>
</dbReference>
<evidence type="ECO:0000256" key="3">
    <source>
        <dbReference type="ARBA" id="ARBA00022741"/>
    </source>
</evidence>
<dbReference type="GO" id="GO:0005524">
    <property type="term" value="F:ATP binding"/>
    <property type="evidence" value="ECO:0007669"/>
    <property type="project" value="UniProtKB-KW"/>
</dbReference>
<dbReference type="NCBIfam" id="NF003921">
    <property type="entry name" value="PRK05443.2-2"/>
    <property type="match status" value="1"/>
</dbReference>
<dbReference type="GO" id="GO:0006799">
    <property type="term" value="P:polyphosphate biosynthetic process"/>
    <property type="evidence" value="ECO:0007669"/>
    <property type="project" value="UniProtKB-UniRule"/>
</dbReference>
<dbReference type="NCBIfam" id="NF003919">
    <property type="entry name" value="PRK05443.1-4"/>
    <property type="match status" value="1"/>
</dbReference>
<dbReference type="EC" id="2.7.4.1" evidence="6 7"/>
<evidence type="ECO:0000259" key="10">
    <source>
        <dbReference type="Pfam" id="PF13089"/>
    </source>
</evidence>
<dbReference type="PANTHER" id="PTHR30218">
    <property type="entry name" value="POLYPHOSPHATE KINASE"/>
    <property type="match status" value="1"/>
</dbReference>
<dbReference type="Proteomes" id="UP000005258">
    <property type="component" value="Chromosome"/>
</dbReference>
<dbReference type="InterPro" id="IPR036830">
    <property type="entry name" value="PP_kinase_middle_dom_sf"/>
</dbReference>
<keyword evidence="6" id="KW-0460">Magnesium</keyword>
<dbReference type="SUPFAM" id="SSF140356">
    <property type="entry name" value="PPK N-terminal domain-like"/>
    <property type="match status" value="1"/>
</dbReference>
<keyword evidence="6" id="KW-0479">Metal-binding</keyword>
<evidence type="ECO:0000313" key="13">
    <source>
        <dbReference type="EMBL" id="AFK55155.1"/>
    </source>
</evidence>
<dbReference type="PANTHER" id="PTHR30218:SF0">
    <property type="entry name" value="POLYPHOSPHATE KINASE"/>
    <property type="match status" value="1"/>
</dbReference>
<dbReference type="PIRSF" id="PIRSF015589">
    <property type="entry name" value="PP_kinase"/>
    <property type="match status" value="1"/>
</dbReference>
<feature type="active site" description="Phosphohistidine intermediate" evidence="6">
    <location>
        <position position="523"/>
    </location>
</feature>
<dbReference type="EMBL" id="CP003236">
    <property type="protein sequence ID" value="AFK55155.1"/>
    <property type="molecule type" value="Genomic_DNA"/>
</dbReference>
<feature type="domain" description="Polyphosphate kinase C-terminal" evidence="12">
    <location>
        <begin position="420"/>
        <end position="584"/>
    </location>
</feature>
<dbReference type="InterPro" id="IPR024953">
    <property type="entry name" value="PP_kinase_middle"/>
</dbReference>
<dbReference type="InterPro" id="IPR025200">
    <property type="entry name" value="PPK_C_dom2"/>
</dbReference>
<feature type="binding site" evidence="6">
    <location>
        <position position="493"/>
    </location>
    <ligand>
        <name>Mg(2+)</name>
        <dbReference type="ChEBI" id="CHEBI:18420"/>
    </ligand>
</feature>
<feature type="binding site" evidence="6">
    <location>
        <position position="652"/>
    </location>
    <ligand>
        <name>ATP</name>
        <dbReference type="ChEBI" id="CHEBI:30616"/>
    </ligand>
</feature>
<keyword evidence="4 6" id="KW-0418">Kinase</keyword>
<dbReference type="NCBIfam" id="NF003918">
    <property type="entry name" value="PRK05443.1-2"/>
    <property type="match status" value="1"/>
</dbReference>